<sequence>MYSCTVAKATGPNISTTVCLQGQAMRATLARTCQQRSQVARRSTFSTSSHHSVAAADNSEFALKSRSRSSLNHRDASGERLDTFRRRKFSTSSISQDYSREYHSVSHYVPRLEQTLAPRRQALTAREHRALDDMFASVLNATKMQEVLLDQEPRDTPSPLAPLAQKLSTKPLAVHWTRPGDDILDFKKEEIELCENDQALYQWATNELFGSLSTAVDAASGQIVTTNASLPEKLPSFAYPQLLSLVMQAFRTKYRNPHTALALFEHARNASATSYVTFCGTAAYNELIEIKWECFKDLLGVCESLEEMRLNKVRLDTKTTRIADNVRREVGDHTFWREEGFSESHASVAKIIERIEAACWPPSTSSEQSKRPLKSHAKRKWSPDTDAWKGATNKDQDRLDFV</sequence>
<dbReference type="AlphaFoldDB" id="G4TBE3"/>
<comment type="caution">
    <text evidence="3">The sequence shown here is derived from an EMBL/GenBank/DDBJ whole genome shotgun (WGS) entry which is preliminary data.</text>
</comment>
<dbReference type="OrthoDB" id="2444174at2759"/>
<dbReference type="Proteomes" id="UP000007148">
    <property type="component" value="Unassembled WGS sequence"/>
</dbReference>
<evidence type="ECO:0000313" key="3">
    <source>
        <dbReference type="EMBL" id="CCA68647.1"/>
    </source>
</evidence>
<dbReference type="STRING" id="1109443.G4TBE3"/>
<dbReference type="HOGENOM" id="CLU_039423_0_0_1"/>
<organism evidence="3 4">
    <name type="scientific">Serendipita indica (strain DSM 11827)</name>
    <name type="common">Root endophyte fungus</name>
    <name type="synonym">Piriformospora indica</name>
    <dbReference type="NCBI Taxonomy" id="1109443"/>
    <lineage>
        <taxon>Eukaryota</taxon>
        <taxon>Fungi</taxon>
        <taxon>Dikarya</taxon>
        <taxon>Basidiomycota</taxon>
        <taxon>Agaricomycotina</taxon>
        <taxon>Agaricomycetes</taxon>
        <taxon>Sebacinales</taxon>
        <taxon>Serendipitaceae</taxon>
        <taxon>Serendipita</taxon>
    </lineage>
</organism>
<dbReference type="Pfam" id="PF19189">
    <property type="entry name" value="Mtf2"/>
    <property type="match status" value="1"/>
</dbReference>
<dbReference type="GO" id="GO:0005739">
    <property type="term" value="C:mitochondrion"/>
    <property type="evidence" value="ECO:0007669"/>
    <property type="project" value="InterPro"/>
</dbReference>
<accession>G4TBE3</accession>
<reference evidence="3 4" key="1">
    <citation type="journal article" date="2011" name="PLoS Pathog.">
        <title>Endophytic Life Strategies Decoded by Genome and Transcriptome Analyses of the Mutualistic Root Symbiont Piriformospora indica.</title>
        <authorList>
            <person name="Zuccaro A."/>
            <person name="Lahrmann U."/>
            <person name="Guldener U."/>
            <person name="Langen G."/>
            <person name="Pfiffi S."/>
            <person name="Biedenkopf D."/>
            <person name="Wong P."/>
            <person name="Samans B."/>
            <person name="Grimm C."/>
            <person name="Basiewicz M."/>
            <person name="Murat C."/>
            <person name="Martin F."/>
            <person name="Kogel K.H."/>
        </authorList>
    </citation>
    <scope>NUCLEOTIDE SEQUENCE [LARGE SCALE GENOMIC DNA]</scope>
    <source>
        <strain evidence="3 4">DSM 11827</strain>
    </source>
</reference>
<feature type="region of interest" description="Disordered" evidence="1">
    <location>
        <begin position="362"/>
        <end position="402"/>
    </location>
</feature>
<dbReference type="eggNOG" id="ENOG502S7AT">
    <property type="taxonomic scope" value="Eukaryota"/>
</dbReference>
<feature type="domain" description="Mtf2-like C-terminal" evidence="2">
    <location>
        <begin position="181"/>
        <end position="356"/>
    </location>
</feature>
<dbReference type="PANTHER" id="PTHR39468:SF1">
    <property type="entry name" value="MTF2-LIKE C-TERMINAL DOMAIN-CONTAINING PROTEIN"/>
    <property type="match status" value="1"/>
</dbReference>
<name>G4TBE3_SERID</name>
<dbReference type="PANTHER" id="PTHR39468">
    <property type="entry name" value="CHROMOSOME 7, WHOLE GENOME SHOTGUN SEQUENCE"/>
    <property type="match status" value="1"/>
</dbReference>
<feature type="compositionally biased region" description="Basic residues" evidence="1">
    <location>
        <begin position="371"/>
        <end position="380"/>
    </location>
</feature>
<dbReference type="EMBL" id="CAFZ01000037">
    <property type="protein sequence ID" value="CCA68647.1"/>
    <property type="molecule type" value="Genomic_DNA"/>
</dbReference>
<dbReference type="InterPro" id="IPR043837">
    <property type="entry name" value="Mtf2-like_C"/>
</dbReference>
<evidence type="ECO:0000259" key="2">
    <source>
        <dbReference type="Pfam" id="PF19189"/>
    </source>
</evidence>
<keyword evidence="4" id="KW-1185">Reference proteome</keyword>
<feature type="compositionally biased region" description="Basic and acidic residues" evidence="1">
    <location>
        <begin position="381"/>
        <end position="402"/>
    </location>
</feature>
<proteinExistence type="predicted"/>
<evidence type="ECO:0000313" key="4">
    <source>
        <dbReference type="Proteomes" id="UP000007148"/>
    </source>
</evidence>
<dbReference type="OMA" id="KEQMELC"/>
<gene>
    <name evidence="3" type="ORF">PIIN_02512</name>
</gene>
<dbReference type="InParanoid" id="G4TBE3"/>
<evidence type="ECO:0000256" key="1">
    <source>
        <dbReference type="SAM" id="MobiDB-lite"/>
    </source>
</evidence>
<dbReference type="InterPro" id="IPR040009">
    <property type="entry name" value="Mtf2/C5D6.12-like"/>
</dbReference>
<protein>
    <recommendedName>
        <fullName evidence="2">Mtf2-like C-terminal domain-containing protein</fullName>
    </recommendedName>
</protein>